<protein>
    <recommendedName>
        <fullName evidence="3">TIR domain-containing protein</fullName>
    </recommendedName>
</protein>
<dbReference type="PANTHER" id="PTHR46270:SF2">
    <property type="entry name" value="TIR DOMAIN-CONTAINING PROTEIN"/>
    <property type="match status" value="1"/>
</dbReference>
<dbReference type="EMBL" id="CP111012">
    <property type="protein sequence ID" value="WAQ93845.1"/>
    <property type="molecule type" value="Genomic_DNA"/>
</dbReference>
<reference evidence="1" key="1">
    <citation type="submission" date="2022-11" db="EMBL/GenBank/DDBJ databases">
        <title>Centuries of genome instability and evolution in soft-shell clam transmissible cancer (bioRxiv).</title>
        <authorList>
            <person name="Hart S.F.M."/>
            <person name="Yonemitsu M.A."/>
            <person name="Giersch R.M."/>
            <person name="Beal B.F."/>
            <person name="Arriagada G."/>
            <person name="Davis B.W."/>
            <person name="Ostrander E.A."/>
            <person name="Goff S.P."/>
            <person name="Metzger M.J."/>
        </authorList>
    </citation>
    <scope>NUCLEOTIDE SEQUENCE</scope>
    <source>
        <strain evidence="1">MELC-2E11</strain>
        <tissue evidence="1">Siphon/mantle</tissue>
    </source>
</reference>
<evidence type="ECO:0000313" key="2">
    <source>
        <dbReference type="Proteomes" id="UP001164746"/>
    </source>
</evidence>
<accession>A0ABY7DFQ6</accession>
<evidence type="ECO:0008006" key="3">
    <source>
        <dbReference type="Google" id="ProtNLM"/>
    </source>
</evidence>
<proteinExistence type="predicted"/>
<keyword evidence="2" id="KW-1185">Reference proteome</keyword>
<sequence>MDVDKMSGSTLEAMACAVEEAEIILICMSQLYKDSNNCRADKMRDLLNEIDRMYPDSLLKVQPIKEEKLRAVVAVDAVDAAAPNGEQWSPTKYASYRRPKPVIACDMTREFIDTCIPATICADELRMLVDMRHEAPEFFYKCLCKMYKIRNPILI</sequence>
<evidence type="ECO:0000313" key="1">
    <source>
        <dbReference type="EMBL" id="WAQ93845.1"/>
    </source>
</evidence>
<name>A0ABY7DFQ6_MYAAR</name>
<dbReference type="Proteomes" id="UP001164746">
    <property type="component" value="Chromosome 1"/>
</dbReference>
<organism evidence="1 2">
    <name type="scientific">Mya arenaria</name>
    <name type="common">Soft-shell clam</name>
    <dbReference type="NCBI Taxonomy" id="6604"/>
    <lineage>
        <taxon>Eukaryota</taxon>
        <taxon>Metazoa</taxon>
        <taxon>Spiralia</taxon>
        <taxon>Lophotrochozoa</taxon>
        <taxon>Mollusca</taxon>
        <taxon>Bivalvia</taxon>
        <taxon>Autobranchia</taxon>
        <taxon>Heteroconchia</taxon>
        <taxon>Euheterodonta</taxon>
        <taxon>Imparidentia</taxon>
        <taxon>Neoheterodontei</taxon>
        <taxon>Myida</taxon>
        <taxon>Myoidea</taxon>
        <taxon>Myidae</taxon>
        <taxon>Mya</taxon>
    </lineage>
</organism>
<gene>
    <name evidence="1" type="ORF">MAR_006316</name>
</gene>
<dbReference type="PANTHER" id="PTHR46270">
    <property type="entry name" value="ARMADILLO-TYPE FOLD-RELATED"/>
    <property type="match status" value="1"/>
</dbReference>